<dbReference type="InterPro" id="IPR028091">
    <property type="entry name" value="FAM91_N_dom"/>
</dbReference>
<feature type="domain" description="FAM91 N-terminal" evidence="1">
    <location>
        <begin position="80"/>
        <end position="217"/>
    </location>
</feature>
<protein>
    <recommendedName>
        <fullName evidence="1">FAM91 N-terminal domain-containing protein</fullName>
    </recommendedName>
</protein>
<proteinExistence type="predicted"/>
<feature type="domain" description="FAM91 N-terminal" evidence="1">
    <location>
        <begin position="1"/>
        <end position="25"/>
    </location>
</feature>
<evidence type="ECO:0000313" key="3">
    <source>
        <dbReference type="Proteomes" id="UP001620626"/>
    </source>
</evidence>
<comment type="caution">
    <text evidence="2">The sequence shown here is derived from an EMBL/GenBank/DDBJ whole genome shotgun (WGS) entry which is preliminary data.</text>
</comment>
<dbReference type="InterPro" id="IPR039199">
    <property type="entry name" value="FAM91"/>
</dbReference>
<name>A0ABD2K4S7_9BILA</name>
<evidence type="ECO:0000259" key="1">
    <source>
        <dbReference type="Pfam" id="PF14647"/>
    </source>
</evidence>
<dbReference type="EMBL" id="JBICBT010000839">
    <property type="protein sequence ID" value="KAL3097614.1"/>
    <property type="molecule type" value="Genomic_DNA"/>
</dbReference>
<dbReference type="Pfam" id="PF14647">
    <property type="entry name" value="FAM91_N"/>
    <property type="match status" value="2"/>
</dbReference>
<dbReference type="AlphaFoldDB" id="A0ABD2K4S7"/>
<dbReference type="Proteomes" id="UP001620626">
    <property type="component" value="Unassembled WGS sequence"/>
</dbReference>
<accession>A0ABD2K4S7</accession>
<gene>
    <name evidence="2" type="ORF">niasHT_023414</name>
</gene>
<organism evidence="2 3">
    <name type="scientific">Heterodera trifolii</name>
    <dbReference type="NCBI Taxonomy" id="157864"/>
    <lineage>
        <taxon>Eukaryota</taxon>
        <taxon>Metazoa</taxon>
        <taxon>Ecdysozoa</taxon>
        <taxon>Nematoda</taxon>
        <taxon>Chromadorea</taxon>
        <taxon>Rhabditida</taxon>
        <taxon>Tylenchina</taxon>
        <taxon>Tylenchomorpha</taxon>
        <taxon>Tylenchoidea</taxon>
        <taxon>Heteroderidae</taxon>
        <taxon>Heteroderinae</taxon>
        <taxon>Heterodera</taxon>
    </lineage>
</organism>
<keyword evidence="3" id="KW-1185">Reference proteome</keyword>
<sequence length="259" mass="28316">MMLYPYHLSDILVRELRITPFTYYAFRKQMFQVCWVSVATSTLTDELSPGQPATVSTGKASAGNSAPKAMQFYSPLSHGFGYILKADIRMLSSPEQQIIDRLLDEGSVCCGLLDKAIVLRLLSRGLVYLEVPIGSDDYVFVPTLDGFVMNRVQGDYFETLLYKIFVAIDGQTSVMELANTIGIDLNLVKCAVSVFCRLGFARKRITGFENVHLHASWATGDYANGTSSSGLASPSSDQLSVISANAQLADLSMALLIVP</sequence>
<dbReference type="PANTHER" id="PTHR28441:SF2">
    <property type="entry name" value="PROTEIN FAM91A1"/>
    <property type="match status" value="1"/>
</dbReference>
<evidence type="ECO:0000313" key="2">
    <source>
        <dbReference type="EMBL" id="KAL3097614.1"/>
    </source>
</evidence>
<reference evidence="2 3" key="1">
    <citation type="submission" date="2024-10" db="EMBL/GenBank/DDBJ databases">
        <authorList>
            <person name="Kim D."/>
        </authorList>
    </citation>
    <scope>NUCLEOTIDE SEQUENCE [LARGE SCALE GENOMIC DNA]</scope>
    <source>
        <strain evidence="2">BH-2024</strain>
    </source>
</reference>
<dbReference type="PANTHER" id="PTHR28441">
    <property type="entry name" value="PROTEIN FAM91A1"/>
    <property type="match status" value="1"/>
</dbReference>